<dbReference type="HOGENOM" id="CLU_024927_10_2_0"/>
<dbReference type="InterPro" id="IPR002941">
    <property type="entry name" value="DNA_methylase_N4/N6"/>
</dbReference>
<evidence type="ECO:0000256" key="1">
    <source>
        <dbReference type="ARBA" id="ARBA00006594"/>
    </source>
</evidence>
<dbReference type="GO" id="GO:0009007">
    <property type="term" value="F:site-specific DNA-methyltransferase (adenine-specific) activity"/>
    <property type="evidence" value="ECO:0007669"/>
    <property type="project" value="UniProtKB-EC"/>
</dbReference>
<dbReference type="GO" id="GO:0003677">
    <property type="term" value="F:DNA binding"/>
    <property type="evidence" value="ECO:0007669"/>
    <property type="project" value="InterPro"/>
</dbReference>
<dbReference type="OrthoDB" id="9816288at2"/>
<gene>
    <name evidence="8" type="ORF">Cabys_774</name>
    <name evidence="9" type="ORF">Calab_2008</name>
</gene>
<dbReference type="InParanoid" id="H1XUS2"/>
<dbReference type="FunCoup" id="H1XUS2">
    <property type="interactions" value="155"/>
</dbReference>
<dbReference type="InterPro" id="IPR002295">
    <property type="entry name" value="N4/N6-MTase_EcoPI_Mod-like"/>
</dbReference>
<comment type="similarity">
    <text evidence="1">Belongs to the N(4)/N(6)-methyltransferase family.</text>
</comment>
<dbReference type="Pfam" id="PF01555">
    <property type="entry name" value="N6_N4_Mtase"/>
    <property type="match status" value="1"/>
</dbReference>
<dbReference type="KEGG" id="caby:Cabys_774"/>
<keyword evidence="10" id="KW-1185">Reference proteome</keyword>
<dbReference type="CDD" id="cd02440">
    <property type="entry name" value="AdoMet_MTases"/>
    <property type="match status" value="1"/>
</dbReference>
<dbReference type="PaxDb" id="880073-Calab_2008"/>
<evidence type="ECO:0000313" key="8">
    <source>
        <dbReference type="EMBL" id="APF17525.1"/>
    </source>
</evidence>
<dbReference type="STRING" id="880073.Cabys_774"/>
<dbReference type="EMBL" id="CM001402">
    <property type="protein sequence ID" value="EHO41621.1"/>
    <property type="molecule type" value="Genomic_DNA"/>
</dbReference>
<keyword evidence="4 8" id="KW-0808">Transferase</keyword>
<feature type="domain" description="DNA methylase N-4/N-6" evidence="7">
    <location>
        <begin position="96"/>
        <end position="400"/>
    </location>
</feature>
<dbReference type="PANTHER" id="PTHR13370:SF24">
    <property type="entry name" value="TYPE III RESTRICTION-MODIFICATION ENZYME STYLTI MOD SUBUNIT"/>
    <property type="match status" value="1"/>
</dbReference>
<dbReference type="SUPFAM" id="SSF53335">
    <property type="entry name" value="S-adenosyl-L-methionine-dependent methyltransferases"/>
    <property type="match status" value="1"/>
</dbReference>
<reference evidence="8 11" key="2">
    <citation type="submission" date="2016-11" db="EMBL/GenBank/DDBJ databases">
        <title>Genomic analysis of Caldithrix abyssi and proposal of a novel bacterial phylum Caldithrichaeota.</title>
        <authorList>
            <person name="Kublanov I."/>
            <person name="Sigalova O."/>
            <person name="Gavrilov S."/>
            <person name="Lebedinsky A."/>
            <person name="Ivanova N."/>
            <person name="Daum C."/>
            <person name="Reddy T."/>
            <person name="Klenk H.P."/>
            <person name="Goker M."/>
            <person name="Reva O."/>
            <person name="Miroshnichenko M."/>
            <person name="Kyprides N."/>
            <person name="Woyke T."/>
            <person name="Gelfand M."/>
        </authorList>
    </citation>
    <scope>NUCLEOTIDE SEQUENCE [LARGE SCALE GENOMIC DNA]</scope>
    <source>
        <strain evidence="8 11">LF13</strain>
    </source>
</reference>
<dbReference type="GO" id="GO:0008170">
    <property type="term" value="F:N-methyltransferase activity"/>
    <property type="evidence" value="ECO:0007669"/>
    <property type="project" value="InterPro"/>
</dbReference>
<evidence type="ECO:0000256" key="6">
    <source>
        <dbReference type="ARBA" id="ARBA00047942"/>
    </source>
</evidence>
<dbReference type="Proteomes" id="UP000004671">
    <property type="component" value="Chromosome"/>
</dbReference>
<dbReference type="RefSeq" id="WP_006928786.1">
    <property type="nucleotide sequence ID" value="NZ_CM001402.1"/>
</dbReference>
<dbReference type="GO" id="GO:0005737">
    <property type="term" value="C:cytoplasm"/>
    <property type="evidence" value="ECO:0007669"/>
    <property type="project" value="TreeGrafter"/>
</dbReference>
<accession>H1XUS2</accession>
<reference evidence="9 10" key="1">
    <citation type="submission" date="2011-09" db="EMBL/GenBank/DDBJ databases">
        <title>The permanent draft genome of Caldithrix abyssi DSM 13497.</title>
        <authorList>
            <consortium name="US DOE Joint Genome Institute (JGI-PGF)"/>
            <person name="Lucas S."/>
            <person name="Han J."/>
            <person name="Lapidus A."/>
            <person name="Bruce D."/>
            <person name="Goodwin L."/>
            <person name="Pitluck S."/>
            <person name="Peters L."/>
            <person name="Kyrpides N."/>
            <person name="Mavromatis K."/>
            <person name="Ivanova N."/>
            <person name="Mikhailova N."/>
            <person name="Chertkov O."/>
            <person name="Detter J.C."/>
            <person name="Tapia R."/>
            <person name="Han C."/>
            <person name="Land M."/>
            <person name="Hauser L."/>
            <person name="Markowitz V."/>
            <person name="Cheng J.-F."/>
            <person name="Hugenholtz P."/>
            <person name="Woyke T."/>
            <person name="Wu D."/>
            <person name="Spring S."/>
            <person name="Brambilla E."/>
            <person name="Klenk H.-P."/>
            <person name="Eisen J.A."/>
        </authorList>
    </citation>
    <scope>NUCLEOTIDE SEQUENCE [LARGE SCALE GENOMIC DNA]</scope>
    <source>
        <strain evidence="9 10">DSM 13497</strain>
    </source>
</reference>
<sequence>MAKIEIKKTELVWKGKYDEAGRLKPVEKPGPYPFQIVEVVNQPRVEKGAGHTQLSIFDYYKGDEGESFEEGWRNKLIWGDNKMVMSSLLENFAGKIDLIYIDPPFATGADFTVDIPVGESGETLHKEHSIIEEKAYRDTWGRGLDSFLQMMYERLVLMKELLSEDGSIYVHLDWRVNSYIRIMLDEILGVDNFKNEIIWQKIKAVKAQSSSYGNVIDSILFYSKSEKTIFNQIRKEHKEEYLKQMYRYVDENGRRYRLHDFTQKGSGPPRYFGNKGLIAPPEGKHWIWSQEKIDEGLKKNLIVFSKTGMPQVKRFLDEVEGEALSNLWNDINPIGSVSHERIDYPTQKPEALLERIIRASSNEGDLVADFFCGSGTTCAVAEKLGRRWIGVDLSRYAIHTTRKRLLEIEHSKSLEDPKKKYGKKARPFEILNLGKYERQFWQVKAFGKKDEKEALYEYLAFILKLYEAEPISGSSHIHGKKGNALVYIGAVDAPVTIQEVIDALKDTRELGMKELHVLGWEWEMGLNDAIQEVAKDMGIRLKLRIIPMDVTDPRAVQKGDIRFFELAYFKADIQTSSRTIKVKLQDFVIPHTDLIPREVQDSIRKWSDWIDYWAIDFDFRNDTFNNGWTSYRTKKNRQLVLQAEHKYEKPGKYKIFIKIIDIFGIDTSQIYEIEVK</sequence>
<dbReference type="AlphaFoldDB" id="H1XUS2"/>
<evidence type="ECO:0000256" key="3">
    <source>
        <dbReference type="ARBA" id="ARBA00022603"/>
    </source>
</evidence>
<dbReference type="EC" id="2.1.1.72" evidence="2"/>
<dbReference type="Proteomes" id="UP000183868">
    <property type="component" value="Chromosome"/>
</dbReference>
<protein>
    <recommendedName>
        <fullName evidence="2">site-specific DNA-methyltransferase (adenine-specific)</fullName>
        <ecNumber evidence="2">2.1.1.72</ecNumber>
    </recommendedName>
</protein>
<dbReference type="Gene3D" id="3.40.50.150">
    <property type="entry name" value="Vaccinia Virus protein VP39"/>
    <property type="match status" value="1"/>
</dbReference>
<evidence type="ECO:0000256" key="4">
    <source>
        <dbReference type="ARBA" id="ARBA00022679"/>
    </source>
</evidence>
<keyword evidence="5" id="KW-0949">S-adenosyl-L-methionine</keyword>
<dbReference type="EMBL" id="CP018099">
    <property type="protein sequence ID" value="APF17525.1"/>
    <property type="molecule type" value="Genomic_DNA"/>
</dbReference>
<proteinExistence type="inferred from homology"/>
<evidence type="ECO:0000313" key="11">
    <source>
        <dbReference type="Proteomes" id="UP000183868"/>
    </source>
</evidence>
<evidence type="ECO:0000313" key="9">
    <source>
        <dbReference type="EMBL" id="EHO41621.1"/>
    </source>
</evidence>
<dbReference type="PANTHER" id="PTHR13370">
    <property type="entry name" value="RNA METHYLASE-RELATED"/>
    <property type="match status" value="1"/>
</dbReference>
<dbReference type="InterPro" id="IPR002052">
    <property type="entry name" value="DNA_methylase_N6_adenine_CS"/>
</dbReference>
<name>H1XUS2_CALAY</name>
<dbReference type="InterPro" id="IPR029063">
    <property type="entry name" value="SAM-dependent_MTases_sf"/>
</dbReference>
<evidence type="ECO:0000313" key="10">
    <source>
        <dbReference type="Proteomes" id="UP000004671"/>
    </source>
</evidence>
<dbReference type="GO" id="GO:0032259">
    <property type="term" value="P:methylation"/>
    <property type="evidence" value="ECO:0007669"/>
    <property type="project" value="UniProtKB-KW"/>
</dbReference>
<dbReference type="PRINTS" id="PR00506">
    <property type="entry name" value="D21N6MTFRASE"/>
</dbReference>
<dbReference type="REBASE" id="166826">
    <property type="entry name" value="M.Cab13497ORF774P"/>
</dbReference>
<dbReference type="PROSITE" id="PS00092">
    <property type="entry name" value="N6_MTASE"/>
    <property type="match status" value="1"/>
</dbReference>
<organism evidence="9 10">
    <name type="scientific">Caldithrix abyssi DSM 13497</name>
    <dbReference type="NCBI Taxonomy" id="880073"/>
    <lineage>
        <taxon>Bacteria</taxon>
        <taxon>Pseudomonadati</taxon>
        <taxon>Calditrichota</taxon>
        <taxon>Calditrichia</taxon>
        <taxon>Calditrichales</taxon>
        <taxon>Calditrichaceae</taxon>
        <taxon>Caldithrix</taxon>
    </lineage>
</organism>
<dbReference type="eggNOG" id="COG2189">
    <property type="taxonomic scope" value="Bacteria"/>
</dbReference>
<keyword evidence="3 9" id="KW-0489">Methyltransferase</keyword>
<evidence type="ECO:0000256" key="5">
    <source>
        <dbReference type="ARBA" id="ARBA00022691"/>
    </source>
</evidence>
<comment type="catalytic activity">
    <reaction evidence="6">
        <text>a 2'-deoxyadenosine in DNA + S-adenosyl-L-methionine = an N(6)-methyl-2'-deoxyadenosine in DNA + S-adenosyl-L-homocysteine + H(+)</text>
        <dbReference type="Rhea" id="RHEA:15197"/>
        <dbReference type="Rhea" id="RHEA-COMP:12418"/>
        <dbReference type="Rhea" id="RHEA-COMP:12419"/>
        <dbReference type="ChEBI" id="CHEBI:15378"/>
        <dbReference type="ChEBI" id="CHEBI:57856"/>
        <dbReference type="ChEBI" id="CHEBI:59789"/>
        <dbReference type="ChEBI" id="CHEBI:90615"/>
        <dbReference type="ChEBI" id="CHEBI:90616"/>
        <dbReference type="EC" id="2.1.1.72"/>
    </reaction>
</comment>
<evidence type="ECO:0000256" key="2">
    <source>
        <dbReference type="ARBA" id="ARBA00011900"/>
    </source>
</evidence>
<evidence type="ECO:0000259" key="7">
    <source>
        <dbReference type="Pfam" id="PF01555"/>
    </source>
</evidence>